<evidence type="ECO:0000313" key="2">
    <source>
        <dbReference type="EMBL" id="KAE8994838.1"/>
    </source>
</evidence>
<dbReference type="EMBL" id="QXFU01001827">
    <property type="protein sequence ID" value="KAE8994838.1"/>
    <property type="molecule type" value="Genomic_DNA"/>
</dbReference>
<gene>
    <name evidence="2" type="ORF">PR002_g19799</name>
</gene>
<dbReference type="OrthoDB" id="138199at2759"/>
<organism evidence="2 3">
    <name type="scientific">Phytophthora rubi</name>
    <dbReference type="NCBI Taxonomy" id="129364"/>
    <lineage>
        <taxon>Eukaryota</taxon>
        <taxon>Sar</taxon>
        <taxon>Stramenopiles</taxon>
        <taxon>Oomycota</taxon>
        <taxon>Peronosporomycetes</taxon>
        <taxon>Peronosporales</taxon>
        <taxon>Peronosporaceae</taxon>
        <taxon>Phytophthora</taxon>
    </lineage>
</organism>
<name>A0A6A3JN30_9STRA</name>
<evidence type="ECO:0008006" key="4">
    <source>
        <dbReference type="Google" id="ProtNLM"/>
    </source>
</evidence>
<dbReference type="AlphaFoldDB" id="A0A6A3JN30"/>
<feature type="compositionally biased region" description="Basic residues" evidence="1">
    <location>
        <begin position="87"/>
        <end position="104"/>
    </location>
</feature>
<evidence type="ECO:0000256" key="1">
    <source>
        <dbReference type="SAM" id="MobiDB-lite"/>
    </source>
</evidence>
<evidence type="ECO:0000313" key="3">
    <source>
        <dbReference type="Proteomes" id="UP000435112"/>
    </source>
</evidence>
<dbReference type="Proteomes" id="UP000435112">
    <property type="component" value="Unassembled WGS sequence"/>
</dbReference>
<protein>
    <recommendedName>
        <fullName evidence="4">ARS-binding protein 1 N-terminal domain-containing protein</fullName>
    </recommendedName>
</protein>
<feature type="region of interest" description="Disordered" evidence="1">
    <location>
        <begin position="64"/>
        <end position="104"/>
    </location>
</feature>
<accession>A0A6A3JN30</accession>
<comment type="caution">
    <text evidence="2">The sequence shown here is derived from an EMBL/GenBank/DDBJ whole genome shotgun (WGS) entry which is preliminary data.</text>
</comment>
<sequence>MLPTPTKRLRLTWAEKVGISDKAARLPTMSYKDIALWAVTEFTLPTVPAKATIHNILHAKSKLLGRSAKDPMDPKSSQSAPTAPGHHTSKKVKGRAKAKAKQTRMKWTNVMVEKLLKIRFQKTARGAARCRVQLPGK</sequence>
<proteinExistence type="predicted"/>
<reference evidence="2 3" key="1">
    <citation type="submission" date="2018-09" db="EMBL/GenBank/DDBJ databases">
        <title>Genomic investigation of the strawberry pathogen Phytophthora fragariae indicates pathogenicity is determined by transcriptional variation in three key races.</title>
        <authorList>
            <person name="Adams T.M."/>
            <person name="Armitage A.D."/>
            <person name="Sobczyk M.K."/>
            <person name="Bates H.J."/>
            <person name="Dunwell J.M."/>
            <person name="Nellist C.F."/>
            <person name="Harrison R.J."/>
        </authorList>
    </citation>
    <scope>NUCLEOTIDE SEQUENCE [LARGE SCALE GENOMIC DNA]</scope>
    <source>
        <strain evidence="2 3">SCRP324</strain>
    </source>
</reference>